<dbReference type="Pfam" id="PF19086">
    <property type="entry name" value="Terpene_syn_C_2"/>
    <property type="match status" value="1"/>
</dbReference>
<reference evidence="8" key="1">
    <citation type="journal article" date="2014" name="Proc. Natl. Acad. Sci. U.S.A.">
        <title>Extensive sampling of basidiomycete genomes demonstrates inadequacy of the white-rot/brown-rot paradigm for wood decay fungi.</title>
        <authorList>
            <person name="Riley R."/>
            <person name="Salamov A.A."/>
            <person name="Brown D.W."/>
            <person name="Nagy L.G."/>
            <person name="Floudas D."/>
            <person name="Held B.W."/>
            <person name="Levasseur A."/>
            <person name="Lombard V."/>
            <person name="Morin E."/>
            <person name="Otillar R."/>
            <person name="Lindquist E.A."/>
            <person name="Sun H."/>
            <person name="LaButti K.M."/>
            <person name="Schmutz J."/>
            <person name="Jabbour D."/>
            <person name="Luo H."/>
            <person name="Baker S.E."/>
            <person name="Pisabarro A.G."/>
            <person name="Walton J.D."/>
            <person name="Blanchette R.A."/>
            <person name="Henrissat B."/>
            <person name="Martin F."/>
            <person name="Cullen D."/>
            <person name="Hibbett D.S."/>
            <person name="Grigoriev I.V."/>
        </authorList>
    </citation>
    <scope>NUCLEOTIDE SEQUENCE [LARGE SCALE GENOMIC DNA]</scope>
    <source>
        <strain evidence="8">CBS 339.88</strain>
    </source>
</reference>
<dbReference type="InterPro" id="IPR034686">
    <property type="entry name" value="Terpene_cyclase-like_2"/>
</dbReference>
<proteinExistence type="inferred from homology"/>
<dbReference type="EC" id="4.2.3.-" evidence="6"/>
<keyword evidence="8" id="KW-1185">Reference proteome</keyword>
<dbReference type="SFLD" id="SFLDG01020">
    <property type="entry name" value="Terpene_Cyclase_Like_2"/>
    <property type="match status" value="1"/>
</dbReference>
<dbReference type="SFLD" id="SFLDS00005">
    <property type="entry name" value="Isoprenoid_Synthase_Type_I"/>
    <property type="match status" value="1"/>
</dbReference>
<dbReference type="GO" id="GO:0008299">
    <property type="term" value="P:isoprenoid biosynthetic process"/>
    <property type="evidence" value="ECO:0007669"/>
    <property type="project" value="UniProtKB-ARBA"/>
</dbReference>
<evidence type="ECO:0000256" key="5">
    <source>
        <dbReference type="ARBA" id="ARBA00023239"/>
    </source>
</evidence>
<name>A0A067T917_GALM3</name>
<evidence type="ECO:0000256" key="1">
    <source>
        <dbReference type="ARBA" id="ARBA00001946"/>
    </source>
</evidence>
<gene>
    <name evidence="7" type="ORF">GALMADRAFT_63553</name>
</gene>
<dbReference type="GO" id="GO:0010333">
    <property type="term" value="F:terpene synthase activity"/>
    <property type="evidence" value="ECO:0007669"/>
    <property type="project" value="InterPro"/>
</dbReference>
<protein>
    <recommendedName>
        <fullName evidence="6">Terpene synthase</fullName>
        <ecNumber evidence="6">4.2.3.-</ecNumber>
    </recommendedName>
</protein>
<evidence type="ECO:0000256" key="4">
    <source>
        <dbReference type="ARBA" id="ARBA00022842"/>
    </source>
</evidence>
<keyword evidence="3 6" id="KW-0479">Metal-binding</keyword>
<accession>A0A067T917</accession>
<dbReference type="OrthoDB" id="2861623at2759"/>
<dbReference type="SUPFAM" id="SSF48576">
    <property type="entry name" value="Terpenoid synthases"/>
    <property type="match status" value="1"/>
</dbReference>
<dbReference type="Proteomes" id="UP000027222">
    <property type="component" value="Unassembled WGS sequence"/>
</dbReference>
<dbReference type="InterPro" id="IPR008949">
    <property type="entry name" value="Isoprenoid_synthase_dom_sf"/>
</dbReference>
<comment type="similarity">
    <text evidence="2 6">Belongs to the terpene synthase family.</text>
</comment>
<evidence type="ECO:0000256" key="3">
    <source>
        <dbReference type="ARBA" id="ARBA00022723"/>
    </source>
</evidence>
<evidence type="ECO:0000256" key="6">
    <source>
        <dbReference type="RuleBase" id="RU366034"/>
    </source>
</evidence>
<dbReference type="GO" id="GO:0046872">
    <property type="term" value="F:metal ion binding"/>
    <property type="evidence" value="ECO:0007669"/>
    <property type="project" value="UniProtKB-KW"/>
</dbReference>
<sequence>MTTSLTFRLPRLDDTFAVFPDKGVNPHFSECRRQSREWVDKYTEIAFGPKMCAFLRNCNLELVAAYAYPDAKPDGLRAAMDYLNIAWVFDEFTDDLSGKEAIQAAAVATRTLRDRDFDDGSWVCHILTDYRLNHIDKFGSNVALRFIDHLCQSFGQTGAEAELREKNQVLNLDSYISLRRSTVAVRVVFDLVEYCLGLNLPQYVHEDPVFISAYLAAVDVIAWTNDLASYDMEQAKGHSGANIVTVVMKSKGINLQSAVDFIAGYCECLTQQFICAKADLASRTDPVFSKDSVRCLDAFGDWVRGNDEWNFVTERYFGQRNTLVKETRVVELRKPFEDVVLSTE</sequence>
<keyword evidence="5 6" id="KW-0456">Lyase</keyword>
<organism evidence="7 8">
    <name type="scientific">Galerina marginata (strain CBS 339.88)</name>
    <dbReference type="NCBI Taxonomy" id="685588"/>
    <lineage>
        <taxon>Eukaryota</taxon>
        <taxon>Fungi</taxon>
        <taxon>Dikarya</taxon>
        <taxon>Basidiomycota</taxon>
        <taxon>Agaricomycotina</taxon>
        <taxon>Agaricomycetes</taxon>
        <taxon>Agaricomycetidae</taxon>
        <taxon>Agaricales</taxon>
        <taxon>Agaricineae</taxon>
        <taxon>Strophariaceae</taxon>
        <taxon>Galerina</taxon>
    </lineage>
</organism>
<evidence type="ECO:0000313" key="7">
    <source>
        <dbReference type="EMBL" id="KDR79641.1"/>
    </source>
</evidence>
<dbReference type="AlphaFoldDB" id="A0A067T917"/>
<dbReference type="PANTHER" id="PTHR35201:SF4">
    <property type="entry name" value="BETA-PINACENE SYNTHASE-RELATED"/>
    <property type="match status" value="1"/>
</dbReference>
<dbReference type="HOGENOM" id="CLU_042538_2_1_1"/>
<comment type="cofactor">
    <cofactor evidence="1 6">
        <name>Mg(2+)</name>
        <dbReference type="ChEBI" id="CHEBI:18420"/>
    </cofactor>
</comment>
<keyword evidence="4 6" id="KW-0460">Magnesium</keyword>
<evidence type="ECO:0000256" key="2">
    <source>
        <dbReference type="ARBA" id="ARBA00006333"/>
    </source>
</evidence>
<evidence type="ECO:0000313" key="8">
    <source>
        <dbReference type="Proteomes" id="UP000027222"/>
    </source>
</evidence>
<dbReference type="Gene3D" id="1.10.600.10">
    <property type="entry name" value="Farnesyl Diphosphate Synthase"/>
    <property type="match status" value="1"/>
</dbReference>
<dbReference type="EMBL" id="KL142373">
    <property type="protein sequence ID" value="KDR79641.1"/>
    <property type="molecule type" value="Genomic_DNA"/>
</dbReference>
<dbReference type="PANTHER" id="PTHR35201">
    <property type="entry name" value="TERPENE SYNTHASE"/>
    <property type="match status" value="1"/>
</dbReference>